<dbReference type="CDD" id="cd00093">
    <property type="entry name" value="HTH_XRE"/>
    <property type="match status" value="1"/>
</dbReference>
<evidence type="ECO:0000313" key="1">
    <source>
        <dbReference type="EMBL" id="GAA2128901.1"/>
    </source>
</evidence>
<proteinExistence type="predicted"/>
<sequence>MARPERPIDPGAGPVAEFAQELRNLRELAGLTYRELAQRAHFSLGALSTAAQGKRVPSWEVTQAYVRGCGGDE</sequence>
<accession>A0ABP5KD18</accession>
<dbReference type="InterPro" id="IPR001387">
    <property type="entry name" value="Cro/C1-type_HTH"/>
</dbReference>
<protein>
    <recommendedName>
        <fullName evidence="3">Helix-turn-helix transcriptional regulator</fullName>
    </recommendedName>
</protein>
<dbReference type="SUPFAM" id="SSF47413">
    <property type="entry name" value="lambda repressor-like DNA-binding domains"/>
    <property type="match status" value="1"/>
</dbReference>
<name>A0ABP5KD18_9ACTN</name>
<dbReference type="EMBL" id="BAAAMR010000012">
    <property type="protein sequence ID" value="GAA2128901.1"/>
    <property type="molecule type" value="Genomic_DNA"/>
</dbReference>
<gene>
    <name evidence="1" type="ORF">GCM10009727_19960</name>
</gene>
<dbReference type="Pfam" id="PF13560">
    <property type="entry name" value="HTH_31"/>
    <property type="match status" value="1"/>
</dbReference>
<keyword evidence="2" id="KW-1185">Reference proteome</keyword>
<dbReference type="InterPro" id="IPR010982">
    <property type="entry name" value="Lambda_DNA-bd_dom_sf"/>
</dbReference>
<dbReference type="Proteomes" id="UP001501020">
    <property type="component" value="Unassembled WGS sequence"/>
</dbReference>
<comment type="caution">
    <text evidence="1">The sequence shown here is derived from an EMBL/GenBank/DDBJ whole genome shotgun (WGS) entry which is preliminary data.</text>
</comment>
<evidence type="ECO:0000313" key="2">
    <source>
        <dbReference type="Proteomes" id="UP001501020"/>
    </source>
</evidence>
<reference evidence="2" key="1">
    <citation type="journal article" date="2019" name="Int. J. Syst. Evol. Microbiol.">
        <title>The Global Catalogue of Microorganisms (GCM) 10K type strain sequencing project: providing services to taxonomists for standard genome sequencing and annotation.</title>
        <authorList>
            <consortium name="The Broad Institute Genomics Platform"/>
            <consortium name="The Broad Institute Genome Sequencing Center for Infectious Disease"/>
            <person name="Wu L."/>
            <person name="Ma J."/>
        </authorList>
    </citation>
    <scope>NUCLEOTIDE SEQUENCE [LARGE SCALE GENOMIC DNA]</scope>
    <source>
        <strain evidence="2">JCM 13850</strain>
    </source>
</reference>
<evidence type="ECO:0008006" key="3">
    <source>
        <dbReference type="Google" id="ProtNLM"/>
    </source>
</evidence>
<dbReference type="Gene3D" id="1.10.260.40">
    <property type="entry name" value="lambda repressor-like DNA-binding domains"/>
    <property type="match status" value="1"/>
</dbReference>
<organism evidence="1 2">
    <name type="scientific">Actinomadura napierensis</name>
    <dbReference type="NCBI Taxonomy" id="267854"/>
    <lineage>
        <taxon>Bacteria</taxon>
        <taxon>Bacillati</taxon>
        <taxon>Actinomycetota</taxon>
        <taxon>Actinomycetes</taxon>
        <taxon>Streptosporangiales</taxon>
        <taxon>Thermomonosporaceae</taxon>
        <taxon>Actinomadura</taxon>
    </lineage>
</organism>